<dbReference type="InterPro" id="IPR025166">
    <property type="entry name" value="Integrase_DNA_bind_dom"/>
</dbReference>
<dbReference type="InterPro" id="IPR013762">
    <property type="entry name" value="Integrase-like_cat_sf"/>
</dbReference>
<dbReference type="RefSeq" id="WP_213434067.1">
    <property type="nucleotide sequence ID" value="NZ_AP024546.1"/>
</dbReference>
<dbReference type="EMBL" id="AP024546">
    <property type="protein sequence ID" value="BCT96280.1"/>
    <property type="molecule type" value="Genomic_DNA"/>
</dbReference>
<name>A0ABM7QF90_9GAMM</name>
<dbReference type="PANTHER" id="PTHR30629:SF2">
    <property type="entry name" value="PROPHAGE INTEGRASE INTS-RELATED"/>
    <property type="match status" value="1"/>
</dbReference>
<dbReference type="CDD" id="cd00801">
    <property type="entry name" value="INT_P4_C"/>
    <property type="match status" value="1"/>
</dbReference>
<gene>
    <name evidence="8" type="ORF">LYSHEL_21510</name>
</gene>
<evidence type="ECO:0000259" key="6">
    <source>
        <dbReference type="PROSITE" id="PS51898"/>
    </source>
</evidence>
<dbReference type="InterPro" id="IPR011010">
    <property type="entry name" value="DNA_brk_join_enz"/>
</dbReference>
<evidence type="ECO:0000256" key="2">
    <source>
        <dbReference type="ARBA" id="ARBA00022908"/>
    </source>
</evidence>
<organism evidence="8 9">
    <name type="scientific">Lysobacter helvus</name>
    <dbReference type="NCBI Taxonomy" id="2675059"/>
    <lineage>
        <taxon>Bacteria</taxon>
        <taxon>Pseudomonadati</taxon>
        <taxon>Pseudomonadota</taxon>
        <taxon>Gammaproteobacteria</taxon>
        <taxon>Lysobacterales</taxon>
        <taxon>Lysobacteraceae</taxon>
        <taxon>Lysobacter</taxon>
    </lineage>
</organism>
<comment type="similarity">
    <text evidence="1">Belongs to the 'phage' integrase family.</text>
</comment>
<dbReference type="Gene3D" id="1.10.443.10">
    <property type="entry name" value="Intergrase catalytic core"/>
    <property type="match status" value="1"/>
</dbReference>
<dbReference type="PROSITE" id="PS51898">
    <property type="entry name" value="TYR_RECOMBINASE"/>
    <property type="match status" value="1"/>
</dbReference>
<accession>A0ABM7QF90</accession>
<sequence>MTGKLADLKIRNAKPAEKPYKLSGGHGFCVVVNPDGAKYFRLRYHFGGKEKMLSLGVYPEVSLKEAEASAVQARSLLRQGVNPSEERRARKLALRHVEAHTFGYAAAQWVDHNTPRWKPATLEKVQQYLDKDLLPPLAKRPLANITPLELGVVLERIESRKALNVAKKSRQWLSAIYAYAIAKGLTANNPAIHLGSIALYQPEPQNHAHITIEELPRFLRALESYEGSLLVKTCTWLGLWSANRPGITRTLKWSELDLDAGVWSIPKGREGMKRGYEHVTPLPIQAVAALKRLVPITGNYEYVFVGRNDWRKPLSDGAVTGLLKAIGYGGKQTAHGFRHLVSTALNDRGYEADWVERQLAHGDPDEIRGTYNKAVYLDQRRKMMQEWADYLDEALRGKAPQAVHKRAGASR</sequence>
<proteinExistence type="inferred from homology"/>
<keyword evidence="9" id="KW-1185">Reference proteome</keyword>
<dbReference type="Pfam" id="PF13356">
    <property type="entry name" value="Arm-DNA-bind_3"/>
    <property type="match status" value="1"/>
</dbReference>
<dbReference type="Proteomes" id="UP000680514">
    <property type="component" value="Chromosome"/>
</dbReference>
<dbReference type="InterPro" id="IPR002104">
    <property type="entry name" value="Integrase_catalytic"/>
</dbReference>
<dbReference type="Pfam" id="PF22022">
    <property type="entry name" value="Phage_int_M"/>
    <property type="match status" value="1"/>
</dbReference>
<dbReference type="Gene3D" id="3.30.160.390">
    <property type="entry name" value="Integrase, DNA-binding domain"/>
    <property type="match status" value="1"/>
</dbReference>
<dbReference type="InterPro" id="IPR038488">
    <property type="entry name" value="Integrase_DNA-bd_sf"/>
</dbReference>
<dbReference type="PANTHER" id="PTHR30629">
    <property type="entry name" value="PROPHAGE INTEGRASE"/>
    <property type="match status" value="1"/>
</dbReference>
<keyword evidence="4" id="KW-0233">DNA recombination</keyword>
<evidence type="ECO:0000313" key="9">
    <source>
        <dbReference type="Proteomes" id="UP000680514"/>
    </source>
</evidence>
<evidence type="ECO:0000259" key="7">
    <source>
        <dbReference type="PROSITE" id="PS51900"/>
    </source>
</evidence>
<dbReference type="Gene3D" id="1.10.150.130">
    <property type="match status" value="1"/>
</dbReference>
<evidence type="ECO:0000256" key="1">
    <source>
        <dbReference type="ARBA" id="ARBA00008857"/>
    </source>
</evidence>
<evidence type="ECO:0000313" key="8">
    <source>
        <dbReference type="EMBL" id="BCT96280.1"/>
    </source>
</evidence>
<feature type="domain" description="Core-binding (CB)" evidence="7">
    <location>
        <begin position="100"/>
        <end position="181"/>
    </location>
</feature>
<keyword evidence="2" id="KW-0229">DNA integration</keyword>
<dbReference type="InterPro" id="IPR010998">
    <property type="entry name" value="Integrase_recombinase_N"/>
</dbReference>
<evidence type="ECO:0000256" key="4">
    <source>
        <dbReference type="ARBA" id="ARBA00023172"/>
    </source>
</evidence>
<dbReference type="PROSITE" id="PS51900">
    <property type="entry name" value="CB"/>
    <property type="match status" value="1"/>
</dbReference>
<dbReference type="InterPro" id="IPR044068">
    <property type="entry name" value="CB"/>
</dbReference>
<dbReference type="SUPFAM" id="SSF56349">
    <property type="entry name" value="DNA breaking-rejoining enzymes"/>
    <property type="match status" value="1"/>
</dbReference>
<feature type="domain" description="Tyr recombinase" evidence="6">
    <location>
        <begin position="205"/>
        <end position="384"/>
    </location>
</feature>
<evidence type="ECO:0000256" key="3">
    <source>
        <dbReference type="ARBA" id="ARBA00023125"/>
    </source>
</evidence>
<protein>
    <submittedName>
        <fullName evidence="8">Integrase</fullName>
    </submittedName>
</protein>
<evidence type="ECO:0000256" key="5">
    <source>
        <dbReference type="PROSITE-ProRule" id="PRU01248"/>
    </source>
</evidence>
<dbReference type="InterPro" id="IPR053876">
    <property type="entry name" value="Phage_int_M"/>
</dbReference>
<keyword evidence="3 5" id="KW-0238">DNA-binding</keyword>
<reference evidence="8 9" key="1">
    <citation type="submission" date="2021-03" db="EMBL/GenBank/DDBJ databases">
        <title>Complete Genome Sequences of Two Lysobacter Strains Isolated from Sea Water (Lysobacter caseinilyticus) and Soil (Lysobacter helvus) in South Korea.</title>
        <authorList>
            <person name="Watanabe Y."/>
            <person name="Arakawa K."/>
        </authorList>
    </citation>
    <scope>NUCLEOTIDE SEQUENCE [LARGE SCALE GENOMIC DNA]</scope>
    <source>
        <strain evidence="8 9">D10</strain>
    </source>
</reference>
<dbReference type="Pfam" id="PF00589">
    <property type="entry name" value="Phage_integrase"/>
    <property type="match status" value="1"/>
</dbReference>
<dbReference type="InterPro" id="IPR050808">
    <property type="entry name" value="Phage_Integrase"/>
</dbReference>